<sequence>MDSSGPQGQTKALKALQGRATPPTGADAAKQLTASCDNQPRRGASSTTNGSTQPDPPAGRGSPKKKTQPIS</sequence>
<evidence type="ECO:0000313" key="2">
    <source>
        <dbReference type="EMBL" id="AFC25269.1"/>
    </source>
</evidence>
<accession>H6L6M3</accession>
<feature type="region of interest" description="Disordered" evidence="1">
    <location>
        <begin position="1"/>
        <end position="71"/>
    </location>
</feature>
<dbReference type="AlphaFoldDB" id="H6L6M3"/>
<protein>
    <submittedName>
        <fullName evidence="2">Uncharacterized protein</fullName>
    </submittedName>
</protein>
<feature type="compositionally biased region" description="Polar residues" evidence="1">
    <location>
        <begin position="1"/>
        <end position="10"/>
    </location>
</feature>
<dbReference type="KEGG" id="sgn:SGRA_2541"/>
<dbReference type="Proteomes" id="UP000007519">
    <property type="component" value="Chromosome"/>
</dbReference>
<proteinExistence type="predicted"/>
<organism evidence="2 3">
    <name type="scientific">Saprospira grandis (strain Lewin)</name>
    <dbReference type="NCBI Taxonomy" id="984262"/>
    <lineage>
        <taxon>Bacteria</taxon>
        <taxon>Pseudomonadati</taxon>
        <taxon>Bacteroidota</taxon>
        <taxon>Saprospiria</taxon>
        <taxon>Saprospirales</taxon>
        <taxon>Saprospiraceae</taxon>
        <taxon>Saprospira</taxon>
    </lineage>
</organism>
<feature type="compositionally biased region" description="Polar residues" evidence="1">
    <location>
        <begin position="32"/>
        <end position="53"/>
    </location>
</feature>
<reference evidence="2 3" key="1">
    <citation type="journal article" date="2012" name="Stand. Genomic Sci.">
        <title>Complete genome sequencing and analysis of Saprospira grandis str. Lewin, a predatory marine bacterium.</title>
        <authorList>
            <person name="Saw J.H."/>
            <person name="Yuryev A."/>
            <person name="Kanbe M."/>
            <person name="Hou S."/>
            <person name="Young A.G."/>
            <person name="Aizawa S."/>
            <person name="Alam M."/>
        </authorList>
    </citation>
    <scope>NUCLEOTIDE SEQUENCE [LARGE SCALE GENOMIC DNA]</scope>
    <source>
        <strain evidence="2 3">Lewin</strain>
    </source>
</reference>
<dbReference type="EMBL" id="CP002831">
    <property type="protein sequence ID" value="AFC25269.1"/>
    <property type="molecule type" value="Genomic_DNA"/>
</dbReference>
<gene>
    <name evidence="2" type="ordered locus">SGRA_2541</name>
</gene>
<name>H6L6M3_SAPGL</name>
<evidence type="ECO:0000256" key="1">
    <source>
        <dbReference type="SAM" id="MobiDB-lite"/>
    </source>
</evidence>
<feature type="compositionally biased region" description="Basic residues" evidence="1">
    <location>
        <begin position="62"/>
        <end position="71"/>
    </location>
</feature>
<dbReference type="HOGENOM" id="CLU_190002_0_0_10"/>
<evidence type="ECO:0000313" key="3">
    <source>
        <dbReference type="Proteomes" id="UP000007519"/>
    </source>
</evidence>
<keyword evidence="3" id="KW-1185">Reference proteome</keyword>